<gene>
    <name evidence="1" type="ORF">ACERK3_07065</name>
</gene>
<dbReference type="Gene3D" id="1.50.10.10">
    <property type="match status" value="1"/>
</dbReference>
<dbReference type="EMBL" id="JBGUBD010000004">
    <property type="protein sequence ID" value="MFA9478055.1"/>
    <property type="molecule type" value="Genomic_DNA"/>
</dbReference>
<evidence type="ECO:0000313" key="1">
    <source>
        <dbReference type="EMBL" id="MFA9478055.1"/>
    </source>
</evidence>
<keyword evidence="2" id="KW-1185">Reference proteome</keyword>
<protein>
    <submittedName>
        <fullName evidence="1">Uncharacterized protein</fullName>
    </submittedName>
</protein>
<dbReference type="InterPro" id="IPR012341">
    <property type="entry name" value="6hp_glycosidase-like_sf"/>
</dbReference>
<organism evidence="1 2">
    <name type="scientific">Natronomicrosphaera hydrolytica</name>
    <dbReference type="NCBI Taxonomy" id="3242702"/>
    <lineage>
        <taxon>Bacteria</taxon>
        <taxon>Pseudomonadati</taxon>
        <taxon>Planctomycetota</taxon>
        <taxon>Phycisphaerae</taxon>
        <taxon>Phycisphaerales</taxon>
        <taxon>Phycisphaeraceae</taxon>
        <taxon>Natronomicrosphaera</taxon>
    </lineage>
</organism>
<name>A0ABV4U382_9BACT</name>
<comment type="caution">
    <text evidence="1">The sequence shown here is derived from an EMBL/GenBank/DDBJ whole genome shotgun (WGS) entry which is preliminary data.</text>
</comment>
<dbReference type="Proteomes" id="UP001575105">
    <property type="component" value="Unassembled WGS sequence"/>
</dbReference>
<reference evidence="1 2" key="1">
    <citation type="submission" date="2024-08" db="EMBL/GenBank/DDBJ databases">
        <title>Whole-genome sequencing of halo(alkali)philic microorganisms from hypersaline lakes.</title>
        <authorList>
            <person name="Sorokin D.Y."/>
            <person name="Merkel A.Y."/>
            <person name="Messina E."/>
            <person name="Yakimov M."/>
        </authorList>
    </citation>
    <scope>NUCLEOTIDE SEQUENCE [LARGE SCALE GENOMIC DNA]</scope>
    <source>
        <strain evidence="1 2">AB-hyl4</strain>
    </source>
</reference>
<dbReference type="SUPFAM" id="SSF48208">
    <property type="entry name" value="Six-hairpin glycosidases"/>
    <property type="match status" value="1"/>
</dbReference>
<dbReference type="RefSeq" id="WP_425344983.1">
    <property type="nucleotide sequence ID" value="NZ_JBGUBD010000004.1"/>
</dbReference>
<sequence>MTIVWADAPEVGRIEVEHGQLAGIECSDPDAVVNAAQISRGRMGPAWWLVTIADACNRSGRDATRVRVVAGDRSFTFFARDSAMGLVIVVAAYGVAVAPGRDSRPYTCLRDSLGQADGDPDLRGLQHQPEASYERCSPIVRDSHAPTWLGLSRDMRMFEIDWLVDRGYWGVVRPKVPIQGIGLSETNGQPVEYGFVVGRGTNCTVDVTRRLEDGCLPIVLSRAQDAGIDYHLTAFADLEWTPLSAETLRGTHYLVADRHAFGCSQTPKQQQRAVELEPEEYDALGEQTLLCIQVTARNNTKAPAYAWFQAPNPEHVHTSQAVTRDDYADYPGQGRFSRDRVYCVARLDGAPLRQVEVAVLVPPGGEATMEFYIPHQPIVEARAQRLLDDESLSFAQRHERCRTFWREKLGKTASVQLPEQRLEEMLKAGVLHLDLITYGHEAVGPLAPCVGRYAPIGTESSPIIQYYDTIGRHDLARRCLQYFFDKQRPSGQMQNYQNYQSETGPVLWTAGEHYRYTRDENWVRRIAKHVHRACDFLIAWRHRNMTEAHRGRGYGMIDGSVADPEVSHHYFMNAGYTCLGLARAAEMLRTMDPRRSDELAGEADQMRQDILVALREAVARGPVVPLEDGTWMPTVGPFVQSEGAMSLLADRNIALTHSSFTIHDAAIGPLHLIFQEVLAADTPLAEILLRTHHRLNTVRNVTASQPYYCRHDYAHLRRGEVSAFLECYYNAMAAQADRETYTFWEHQYRTGVHKTHEEAWFLMQTRWMLMLEVDQTLRLLQGIPRRWLAEGKTLSFTGLVSYFGPVSLSVDSRLDQGVITAHVQGAKRPLPATVVIRLPHPDGLRATACSMGEYDAATETVRINGYRGDATVELRFNASC</sequence>
<accession>A0ABV4U382</accession>
<evidence type="ECO:0000313" key="2">
    <source>
        <dbReference type="Proteomes" id="UP001575105"/>
    </source>
</evidence>
<dbReference type="InterPro" id="IPR008928">
    <property type="entry name" value="6-hairpin_glycosidase_sf"/>
</dbReference>
<proteinExistence type="predicted"/>